<accession>Q7U5Y6</accession>
<dbReference type="KEGG" id="syw:SYNW1555"/>
<gene>
    <name evidence="1" type="ordered locus">SYNW1555</name>
</gene>
<name>Q7U5Y6_PARMW</name>
<keyword evidence="2" id="KW-1185">Reference proteome</keyword>
<dbReference type="EMBL" id="BX569693">
    <property type="protein sequence ID" value="CAE08070.1"/>
    <property type="molecule type" value="Genomic_DNA"/>
</dbReference>
<dbReference type="AlphaFoldDB" id="Q7U5Y6"/>
<dbReference type="Proteomes" id="UP000001422">
    <property type="component" value="Chromosome"/>
</dbReference>
<dbReference type="eggNOG" id="ENOG50322BY">
    <property type="taxonomic scope" value="Bacteria"/>
</dbReference>
<dbReference type="HOGENOM" id="CLU_1618186_0_0_3"/>
<proteinExistence type="predicted"/>
<protein>
    <submittedName>
        <fullName evidence="1">Uncharacterized protein</fullName>
    </submittedName>
</protein>
<sequence>MRRLLRLLGFLKNEQGEVLANRSWFSCSLHPGFISCKWLLKTEALTLVKQEADSQLILRIRDIPSSSDSDVITTVIATEINMYKNEAMISLPTNSGMLLAELGFKDRDGIFIVLEYKAIDLGPRILMEPVQPDWFSVEDRDTSIHQKMYELSTKYSLIGGSEKIGS</sequence>
<dbReference type="RefSeq" id="WP_011128419.1">
    <property type="nucleotide sequence ID" value="NC_005070.1"/>
</dbReference>
<evidence type="ECO:0000313" key="1">
    <source>
        <dbReference type="EMBL" id="CAE08070.1"/>
    </source>
</evidence>
<evidence type="ECO:0000313" key="2">
    <source>
        <dbReference type="Proteomes" id="UP000001422"/>
    </source>
</evidence>
<organism evidence="1 2">
    <name type="scientific">Parasynechococcus marenigrum (strain WH8102)</name>
    <dbReference type="NCBI Taxonomy" id="84588"/>
    <lineage>
        <taxon>Bacteria</taxon>
        <taxon>Bacillati</taxon>
        <taxon>Cyanobacteriota</taxon>
        <taxon>Cyanophyceae</taxon>
        <taxon>Synechococcales</taxon>
        <taxon>Prochlorococcaceae</taxon>
        <taxon>Parasynechococcus</taxon>
        <taxon>Parasynechococcus marenigrum</taxon>
    </lineage>
</organism>
<reference evidence="1 2" key="1">
    <citation type="journal article" date="2003" name="Nature">
        <title>The genome of a motile marine Synechococcus.</title>
        <authorList>
            <person name="Palenik B."/>
            <person name="Brahamsha B."/>
            <person name="Larimer F."/>
            <person name="Land M."/>
            <person name="Hauser L."/>
            <person name="Chain P."/>
            <person name="Lamerdin J."/>
            <person name="Regala W."/>
            <person name="Allen E.A."/>
            <person name="McCarren J."/>
            <person name="Paulsen I."/>
            <person name="Dufresne A."/>
            <person name="Partensky F."/>
            <person name="Webb E."/>
            <person name="Waterbury J."/>
        </authorList>
    </citation>
    <scope>NUCLEOTIDE SEQUENCE [LARGE SCALE GENOMIC DNA]</scope>
    <source>
        <strain evidence="1 2">WH8102</strain>
    </source>
</reference>